<dbReference type="Gene3D" id="3.30.200.20">
    <property type="entry name" value="Phosphorylase Kinase, domain 1"/>
    <property type="match status" value="1"/>
</dbReference>
<evidence type="ECO:0000313" key="9">
    <source>
        <dbReference type="Proteomes" id="UP001139031"/>
    </source>
</evidence>
<proteinExistence type="predicted"/>
<dbReference type="Gene3D" id="1.25.40.10">
    <property type="entry name" value="Tetratricopeptide repeat domain"/>
    <property type="match status" value="2"/>
</dbReference>
<keyword evidence="2 5" id="KW-0547">Nucleotide-binding</keyword>
<keyword evidence="4 5" id="KW-0067">ATP-binding</keyword>
<feature type="binding site" evidence="5">
    <location>
        <position position="102"/>
    </location>
    <ligand>
        <name>ATP</name>
        <dbReference type="ChEBI" id="CHEBI:30616"/>
    </ligand>
</feature>
<protein>
    <submittedName>
        <fullName evidence="8">Serine/threonine-protein kinase</fullName>
    </submittedName>
</protein>
<evidence type="ECO:0000256" key="6">
    <source>
        <dbReference type="SAM" id="MobiDB-lite"/>
    </source>
</evidence>
<dbReference type="EMBL" id="JAIRAU010000059">
    <property type="protein sequence ID" value="MBZ5715942.1"/>
    <property type="molecule type" value="Genomic_DNA"/>
</dbReference>
<dbReference type="Pfam" id="PF13424">
    <property type="entry name" value="TPR_12"/>
    <property type="match status" value="1"/>
</dbReference>
<dbReference type="Proteomes" id="UP001139031">
    <property type="component" value="Unassembled WGS sequence"/>
</dbReference>
<evidence type="ECO:0000256" key="5">
    <source>
        <dbReference type="PROSITE-ProRule" id="PRU10141"/>
    </source>
</evidence>
<organism evidence="8 9">
    <name type="scientific">Nannocystis pusilla</name>
    <dbReference type="NCBI Taxonomy" id="889268"/>
    <lineage>
        <taxon>Bacteria</taxon>
        <taxon>Pseudomonadati</taxon>
        <taxon>Myxococcota</taxon>
        <taxon>Polyangia</taxon>
        <taxon>Nannocystales</taxon>
        <taxon>Nannocystaceae</taxon>
        <taxon>Nannocystis</taxon>
    </lineage>
</organism>
<keyword evidence="9" id="KW-1185">Reference proteome</keyword>
<dbReference type="InterPro" id="IPR008271">
    <property type="entry name" value="Ser/Thr_kinase_AS"/>
</dbReference>
<dbReference type="InterPro" id="IPR017441">
    <property type="entry name" value="Protein_kinase_ATP_BS"/>
</dbReference>
<dbReference type="PROSITE" id="PS50011">
    <property type="entry name" value="PROTEIN_KINASE_DOM"/>
    <property type="match status" value="1"/>
</dbReference>
<dbReference type="Gene3D" id="1.10.510.10">
    <property type="entry name" value="Transferase(Phosphotransferase) domain 1"/>
    <property type="match status" value="1"/>
</dbReference>
<evidence type="ECO:0000256" key="2">
    <source>
        <dbReference type="ARBA" id="ARBA00022741"/>
    </source>
</evidence>
<sequence length="1027" mass="107892">MPGPPTAEPPGAASQSAPDALARTLAGDPPPSVDGSRASLPCPLPADDDAIAMALMASRLFGPASAPVKVGRFTVIDRLGEGGMGVVYAAYDELLDRKVALKLLHAGGHAGGGDDRLLREAQAMARLSHPNIVSVFEVGSFGAQLFIAMEFVRGQSLDAWLRAGARDWRDVLPVLLAAGRGLEAAHRAGIVHRDYKPHNTLVGADGSVKVADFGLARANAEATPVEPLGDVSSGRRLLAEPLTRAGAVVGTPAYMAPEQHAGQPCDERSDQFSYCVTVFQALHGVLPFPTTSLEALLAAVAAGRVAAPPGATVPPWLRRAVVRGLAADPAQRWPSMAALLDALAADPAVARRRRIRLGLFGAGLGLLGLAGGLYADAWADACPDSAAELRGVWDDARREQLGAALRATGLPFAAATWAHLEPNLARYAAAWTAMHRETCEAHRAGRQSDTQYDLRMRCLEQRRTSLAALADVLVHADAATLERAALADSALPPVEPCGDLEALLADPLRPPDDPQLAPIVARVQAGLARVRALEATGLLARAVAAADELAADAVASTHRPFVAELALYRGRALLGDRPEAADEALTAAFRDGLGSGHDRVATEALARRIFVRGYRFGRSDDAARDEELILPLLDRVGDDGRLRGEYLNNMGAAALGTGEWARAEALFVAALAAKTEAFGPDSGELVYTLANLGTLRNDLDRTGAAIDALQSALALGTPAFGAEHPTVLLVRANLGLAQLRHRRFHDAGATLRAVRDDAAARLDPDRVSLAFVEQQLAWLALEQRRFGAFHDHLAAAEAMLQATGGDPQALGNIESLRARLAAFRGDGEAALAHHARADRALAGVVADDHPRRQELDILLADIQLDLGRLDDALALATAVAGRTATGPRLAAVHAQARERQAVALRRLGRADEAVAAAEASLQRLTADVAEDNPRIAVVLAVLAAAEAAAGRTAAALEHLARADAIYVRCSDPDLPALARLRFERARLLADARPDEAAALAREALAVLRAAGEGFAPEADSVAAWLHG</sequence>
<dbReference type="InterPro" id="IPR000719">
    <property type="entry name" value="Prot_kinase_dom"/>
</dbReference>
<dbReference type="RefSeq" id="WP_224197681.1">
    <property type="nucleotide sequence ID" value="NZ_JAIRAU010000059.1"/>
</dbReference>
<dbReference type="PANTHER" id="PTHR43289:SF6">
    <property type="entry name" value="SERINE_THREONINE-PROTEIN KINASE NEKL-3"/>
    <property type="match status" value="1"/>
</dbReference>
<reference evidence="8" key="1">
    <citation type="submission" date="2021-08" db="EMBL/GenBank/DDBJ databases">
        <authorList>
            <person name="Stevens D.C."/>
        </authorList>
    </citation>
    <scope>NUCLEOTIDE SEQUENCE</scope>
    <source>
        <strain evidence="8">DSM 53165</strain>
    </source>
</reference>
<dbReference type="SUPFAM" id="SSF48452">
    <property type="entry name" value="TPR-like"/>
    <property type="match status" value="2"/>
</dbReference>
<dbReference type="GO" id="GO:0016301">
    <property type="term" value="F:kinase activity"/>
    <property type="evidence" value="ECO:0007669"/>
    <property type="project" value="UniProtKB-KW"/>
</dbReference>
<dbReference type="InterPro" id="IPR011990">
    <property type="entry name" value="TPR-like_helical_dom_sf"/>
</dbReference>
<dbReference type="CDD" id="cd14014">
    <property type="entry name" value="STKc_PknB_like"/>
    <property type="match status" value="1"/>
</dbReference>
<evidence type="ECO:0000313" key="8">
    <source>
        <dbReference type="EMBL" id="MBZ5715942.1"/>
    </source>
</evidence>
<dbReference type="SUPFAM" id="SSF56112">
    <property type="entry name" value="Protein kinase-like (PK-like)"/>
    <property type="match status" value="1"/>
</dbReference>
<dbReference type="PROSITE" id="PS00108">
    <property type="entry name" value="PROTEIN_KINASE_ST"/>
    <property type="match status" value="1"/>
</dbReference>
<keyword evidence="1" id="KW-0808">Transferase</keyword>
<name>A0ABS7U5V1_9BACT</name>
<evidence type="ECO:0000256" key="1">
    <source>
        <dbReference type="ARBA" id="ARBA00022679"/>
    </source>
</evidence>
<feature type="domain" description="Protein kinase" evidence="7">
    <location>
        <begin position="73"/>
        <end position="349"/>
    </location>
</feature>
<dbReference type="InterPro" id="IPR011009">
    <property type="entry name" value="Kinase-like_dom_sf"/>
</dbReference>
<feature type="region of interest" description="Disordered" evidence="6">
    <location>
        <begin position="1"/>
        <end position="41"/>
    </location>
</feature>
<accession>A0ABS7U5V1</accession>
<dbReference type="PROSITE" id="PS00107">
    <property type="entry name" value="PROTEIN_KINASE_ATP"/>
    <property type="match status" value="1"/>
</dbReference>
<gene>
    <name evidence="8" type="ORF">K7C98_42495</name>
</gene>
<keyword evidence="3 8" id="KW-0418">Kinase</keyword>
<comment type="caution">
    <text evidence="8">The sequence shown here is derived from an EMBL/GenBank/DDBJ whole genome shotgun (WGS) entry which is preliminary data.</text>
</comment>
<evidence type="ECO:0000256" key="4">
    <source>
        <dbReference type="ARBA" id="ARBA00022840"/>
    </source>
</evidence>
<dbReference type="PANTHER" id="PTHR43289">
    <property type="entry name" value="MITOGEN-ACTIVATED PROTEIN KINASE KINASE KINASE 20-RELATED"/>
    <property type="match status" value="1"/>
</dbReference>
<evidence type="ECO:0000259" key="7">
    <source>
        <dbReference type="PROSITE" id="PS50011"/>
    </source>
</evidence>
<dbReference type="Pfam" id="PF00069">
    <property type="entry name" value="Pkinase"/>
    <property type="match status" value="1"/>
</dbReference>
<evidence type="ECO:0000256" key="3">
    <source>
        <dbReference type="ARBA" id="ARBA00022777"/>
    </source>
</evidence>